<evidence type="ECO:0000256" key="4">
    <source>
        <dbReference type="PROSITE-ProRule" id="PRU00146"/>
    </source>
</evidence>
<dbReference type="EMBL" id="JBGMDY010000011">
    <property type="protein sequence ID" value="KAL2317851.1"/>
    <property type="molecule type" value="Genomic_DNA"/>
</dbReference>
<dbReference type="AlphaFoldDB" id="A0ABD1L2Y3"/>
<keyword evidence="3" id="KW-0862">Zinc</keyword>
<dbReference type="PROSITE" id="PS50016">
    <property type="entry name" value="ZF_PHD_2"/>
    <property type="match status" value="2"/>
</dbReference>
<reference evidence="7 8" key="1">
    <citation type="submission" date="2024-08" db="EMBL/GenBank/DDBJ databases">
        <title>Insights into the chromosomal genome structure of Flemingia macrophylla.</title>
        <authorList>
            <person name="Ding Y."/>
            <person name="Zhao Y."/>
            <person name="Bi W."/>
            <person name="Wu M."/>
            <person name="Zhao G."/>
            <person name="Gong Y."/>
            <person name="Li W."/>
            <person name="Zhang P."/>
        </authorList>
    </citation>
    <scope>NUCLEOTIDE SEQUENCE [LARGE SCALE GENOMIC DNA]</scope>
    <source>
        <strain evidence="7">DYQJB</strain>
        <tissue evidence="7">Leaf</tissue>
    </source>
</reference>
<evidence type="ECO:0000256" key="5">
    <source>
        <dbReference type="SAM" id="MobiDB-lite"/>
    </source>
</evidence>
<dbReference type="InterPro" id="IPR019787">
    <property type="entry name" value="Znf_PHD-finger"/>
</dbReference>
<keyword evidence="1" id="KW-0479">Metal-binding</keyword>
<feature type="domain" description="PHD-type" evidence="6">
    <location>
        <begin position="563"/>
        <end position="613"/>
    </location>
</feature>
<protein>
    <recommendedName>
        <fullName evidence="6">PHD-type domain-containing protein</fullName>
    </recommendedName>
</protein>
<evidence type="ECO:0000313" key="8">
    <source>
        <dbReference type="Proteomes" id="UP001603857"/>
    </source>
</evidence>
<dbReference type="InterPro" id="IPR019786">
    <property type="entry name" value="Zinc_finger_PHD-type_CS"/>
</dbReference>
<evidence type="ECO:0000259" key="6">
    <source>
        <dbReference type="PROSITE" id="PS50016"/>
    </source>
</evidence>
<dbReference type="InterPro" id="IPR011011">
    <property type="entry name" value="Znf_FYVE_PHD"/>
</dbReference>
<feature type="region of interest" description="Disordered" evidence="5">
    <location>
        <begin position="1"/>
        <end position="20"/>
    </location>
</feature>
<dbReference type="SMART" id="SM00249">
    <property type="entry name" value="PHD"/>
    <property type="match status" value="3"/>
</dbReference>
<dbReference type="FunFam" id="2.30.30.1150:FF:000005">
    <property type="entry name" value="PHD finger protein EHD3 isoform A"/>
    <property type="match status" value="1"/>
</dbReference>
<keyword evidence="2 4" id="KW-0863">Zinc-finger</keyword>
<proteinExistence type="predicted"/>
<sequence>METEDGAASNGDGYNGGRIQVGNVVAEGGEDRGLKDEAVNNGDMIDSEEAWGLTEAVDNGVAIEGGNGVAEGEEVWGLKHEAVNNGVTIEGGNGVAESEEVWGLKNETVNTGLRIKGGNSVAEGKEVSDLKNGTVNNGMEIEGGNNVTEGEEVSVLKNEVIDRGVAIADGNGVAEDGDVMGLMTEAENIGVVIADGDGVAEGGEVWGSKNEAASNEVIIADGNGVAYSGKVQGSKNEAVNNEVVIVDGNGVADGEEDHCLKNGTVDNVLAIADGFGVVQGSSGPVECLRTYKRRKHVKLSSKSKLQEDSREHMEAASHLSDQAVVKLCDLAVGNTSKNYPHDRWGNVVLKHLYHSLGNDNGGMEWCIREALISRPKISCATTMMETSKVDKDGQESSSQLECLFFRLQSEANGHANVVNNGFSSEPDGHGATKRCQHVFRDILASEKFSSLCKVLFENFQGMKPESAFDFSVINSRMKAQTYEQSPALFLSDFQKVWRKLQNTGNQILAIAKSLSNMSKASFCEQVGISAQSSFEDEKQVLCNQESISHMKPEQAVECVMYKVGTCRNCGDKADVTDCLVCDSCEEMYHLSCIEPAVKEIPRKSWFCATCTANGLGCRHENCVVCERLNVPKTLGDIVGKEIIPANKETLYELEENSNCTYDGVQVTTGGRNSSNCKICKMSVDDEKMKICGHSFCPSKYYHVRCLSIKQLKSYGPCWYCPSCICQICFIDKDDDKIVLCDGCDHAYHIYCMEPSRNSIPRGKWFCIKCDAGIQAIRQARKSYESNKGKVSQNDSKPNENIDKRWNKKRNREQDKVGGMDMLITAANTLNSEDDINEIQIDSKRTMT</sequence>
<dbReference type="InterPro" id="IPR001965">
    <property type="entry name" value="Znf_PHD"/>
</dbReference>
<dbReference type="Proteomes" id="UP001603857">
    <property type="component" value="Unassembled WGS sequence"/>
</dbReference>
<evidence type="ECO:0000256" key="3">
    <source>
        <dbReference type="ARBA" id="ARBA00022833"/>
    </source>
</evidence>
<feature type="region of interest" description="Disordered" evidence="5">
    <location>
        <begin position="783"/>
        <end position="817"/>
    </location>
</feature>
<evidence type="ECO:0000313" key="7">
    <source>
        <dbReference type="EMBL" id="KAL2317851.1"/>
    </source>
</evidence>
<gene>
    <name evidence="7" type="ORF">Fmac_031727</name>
</gene>
<dbReference type="SUPFAM" id="SSF57903">
    <property type="entry name" value="FYVE/PHD zinc finger"/>
    <property type="match status" value="3"/>
</dbReference>
<dbReference type="Gene3D" id="3.30.40.10">
    <property type="entry name" value="Zinc/RING finger domain, C3HC4 (zinc finger)"/>
    <property type="match status" value="1"/>
</dbReference>
<feature type="domain" description="PHD-type" evidence="6">
    <location>
        <begin position="722"/>
        <end position="772"/>
    </location>
</feature>
<dbReference type="InterPro" id="IPR013083">
    <property type="entry name" value="Znf_RING/FYVE/PHD"/>
</dbReference>
<evidence type="ECO:0000256" key="1">
    <source>
        <dbReference type="ARBA" id="ARBA00022723"/>
    </source>
</evidence>
<keyword evidence="8" id="KW-1185">Reference proteome</keyword>
<dbReference type="PANTHER" id="PTHR47162:SF9">
    <property type="entry name" value="PHD FINGER PROTEIN EHD3-LIKE"/>
    <property type="match status" value="1"/>
</dbReference>
<accession>A0ABD1L2Y3</accession>
<dbReference type="Pfam" id="PF00628">
    <property type="entry name" value="PHD"/>
    <property type="match status" value="2"/>
</dbReference>
<organism evidence="7 8">
    <name type="scientific">Flemingia macrophylla</name>
    <dbReference type="NCBI Taxonomy" id="520843"/>
    <lineage>
        <taxon>Eukaryota</taxon>
        <taxon>Viridiplantae</taxon>
        <taxon>Streptophyta</taxon>
        <taxon>Embryophyta</taxon>
        <taxon>Tracheophyta</taxon>
        <taxon>Spermatophyta</taxon>
        <taxon>Magnoliopsida</taxon>
        <taxon>eudicotyledons</taxon>
        <taxon>Gunneridae</taxon>
        <taxon>Pentapetalae</taxon>
        <taxon>rosids</taxon>
        <taxon>fabids</taxon>
        <taxon>Fabales</taxon>
        <taxon>Fabaceae</taxon>
        <taxon>Papilionoideae</taxon>
        <taxon>50 kb inversion clade</taxon>
        <taxon>NPAAA clade</taxon>
        <taxon>indigoferoid/millettioid clade</taxon>
        <taxon>Phaseoleae</taxon>
        <taxon>Flemingia</taxon>
    </lineage>
</organism>
<comment type="caution">
    <text evidence="7">The sequence shown here is derived from an EMBL/GenBank/DDBJ whole genome shotgun (WGS) entry which is preliminary data.</text>
</comment>
<dbReference type="Gene3D" id="2.30.30.1150">
    <property type="match status" value="1"/>
</dbReference>
<evidence type="ECO:0000256" key="2">
    <source>
        <dbReference type="ARBA" id="ARBA00022771"/>
    </source>
</evidence>
<dbReference type="GO" id="GO:0008270">
    <property type="term" value="F:zinc ion binding"/>
    <property type="evidence" value="ECO:0007669"/>
    <property type="project" value="UniProtKB-KW"/>
</dbReference>
<dbReference type="PROSITE" id="PS01359">
    <property type="entry name" value="ZF_PHD_1"/>
    <property type="match status" value="1"/>
</dbReference>
<dbReference type="PANTHER" id="PTHR47162">
    <property type="entry name" value="OS02G0192300 PROTEIN"/>
    <property type="match status" value="1"/>
</dbReference>
<name>A0ABD1L2Y3_9FABA</name>